<evidence type="ECO:0000256" key="2">
    <source>
        <dbReference type="ARBA" id="ARBA00022475"/>
    </source>
</evidence>
<dbReference type="PANTHER" id="PTHR37937:SF1">
    <property type="entry name" value="CONJUGATIVE TRANSFER: DNA TRANSPORT"/>
    <property type="match status" value="1"/>
</dbReference>
<organism evidence="9 10">
    <name type="scientific">Thermodesulfatator autotrophicus</name>
    <dbReference type="NCBI Taxonomy" id="1795632"/>
    <lineage>
        <taxon>Bacteria</taxon>
        <taxon>Pseudomonadati</taxon>
        <taxon>Thermodesulfobacteriota</taxon>
        <taxon>Thermodesulfobacteria</taxon>
        <taxon>Thermodesulfobacteriales</taxon>
        <taxon>Thermodesulfatatoraceae</taxon>
        <taxon>Thermodesulfatator</taxon>
    </lineage>
</organism>
<keyword evidence="5 7" id="KW-0472">Membrane</keyword>
<sequence>MERIKRKPGGWAGFEDYSARARMTGKAMIFTALVGLVIWIALAAGVTLLKYRLDPWTIPSWAWARIRILAYQGAMLSHTEKWLPPLITGAVRLYYCEPLYEEGRFKKFGDCGYVVDWPEGFLRPVDGHAFIDWYGLLMLKTYGLALAWTMPVPLVALFLTWRFYKRRAAEINKEEIVRGRKLVAPGDLPRKYRKRKNRLVLAEGVSLPFEDETTHVGIFGRPGTGKTTLICQQLANLRDEKVVIYGYKGDFLRKFYDPSRDTIFNPLDVRSAGWTIFNDLETETDVAAFAGALIPDRPAGGDLFWVNAARLLVRSAILIAKLEGNPTNRRLFEILTLSPEGLIELLSGWQNRLREAAMALQVLGGDKAPKQAAAVMGTMIIYIQGLKYLEDGPFSFREWIRDPERKNWLFLENGPEQEALYRSFLAVVVDILARETLSLPDKLDRRIFYFFDELGTMQKIPTLIKLLTLGRSKGASVVIGNQDLGRLREEYGDKLINSLYNALGALVTLKVEDDFTCNFIARNFGKVEIVEPRVQHTMSPEDFRDSISFTREIKERYLVLPSEIAALEKFECFIRLPDGSATRSKVAKKWFKDVMPEEEIFVRREDILLTRAAEEEPSSGDDTPAEAEAMDLEEKA</sequence>
<proteinExistence type="predicted"/>
<evidence type="ECO:0000313" key="9">
    <source>
        <dbReference type="EMBL" id="OAG26699.1"/>
    </source>
</evidence>
<dbReference type="GO" id="GO:0005886">
    <property type="term" value="C:plasma membrane"/>
    <property type="evidence" value="ECO:0007669"/>
    <property type="project" value="UniProtKB-SubCell"/>
</dbReference>
<feature type="domain" description="Type IV secretion system coupling protein TraD DNA-binding" evidence="8">
    <location>
        <begin position="204"/>
        <end position="580"/>
    </location>
</feature>
<dbReference type="STRING" id="1795632.TH606_10955"/>
<evidence type="ECO:0000259" key="8">
    <source>
        <dbReference type="Pfam" id="PF10412"/>
    </source>
</evidence>
<feature type="transmembrane region" description="Helical" evidence="7">
    <location>
        <begin position="27"/>
        <end position="49"/>
    </location>
</feature>
<dbReference type="InterPro" id="IPR051539">
    <property type="entry name" value="T4SS-coupling_protein"/>
</dbReference>
<comment type="caution">
    <text evidence="9">The sequence shown here is derived from an EMBL/GenBank/DDBJ whole genome shotgun (WGS) entry which is preliminary data.</text>
</comment>
<comment type="subcellular location">
    <subcellularLocation>
        <location evidence="1">Cell membrane</location>
        <topology evidence="1">Multi-pass membrane protein</topology>
    </subcellularLocation>
</comment>
<keyword evidence="10" id="KW-1185">Reference proteome</keyword>
<keyword evidence="2" id="KW-1003">Cell membrane</keyword>
<evidence type="ECO:0000256" key="5">
    <source>
        <dbReference type="ARBA" id="ARBA00023136"/>
    </source>
</evidence>
<dbReference type="Proteomes" id="UP000076964">
    <property type="component" value="Unassembled WGS sequence"/>
</dbReference>
<dbReference type="Pfam" id="PF10412">
    <property type="entry name" value="TrwB_AAD_bind"/>
    <property type="match status" value="1"/>
</dbReference>
<feature type="transmembrane region" description="Helical" evidence="7">
    <location>
        <begin position="142"/>
        <end position="164"/>
    </location>
</feature>
<dbReference type="AlphaFoldDB" id="A0A177E6Q6"/>
<dbReference type="EMBL" id="LSFI01000089">
    <property type="protein sequence ID" value="OAG26699.1"/>
    <property type="molecule type" value="Genomic_DNA"/>
</dbReference>
<dbReference type="CDD" id="cd01127">
    <property type="entry name" value="TrwB_TraG_TraD_VirD4"/>
    <property type="match status" value="1"/>
</dbReference>
<evidence type="ECO:0000313" key="10">
    <source>
        <dbReference type="Proteomes" id="UP000076964"/>
    </source>
</evidence>
<dbReference type="InterPro" id="IPR019476">
    <property type="entry name" value="T4SS_TraD_DNA-bd"/>
</dbReference>
<evidence type="ECO:0000256" key="6">
    <source>
        <dbReference type="SAM" id="MobiDB-lite"/>
    </source>
</evidence>
<reference evidence="9 10" key="1">
    <citation type="submission" date="2016-02" db="EMBL/GenBank/DDBJ databases">
        <title>Draft genome sequence of Thermodesulfatator sp. S606.</title>
        <authorList>
            <person name="Lai Q."/>
            <person name="Cao J."/>
            <person name="Dupont S."/>
            <person name="Shao Z."/>
            <person name="Jebbar M."/>
            <person name="Alain K."/>
        </authorList>
    </citation>
    <scope>NUCLEOTIDE SEQUENCE [LARGE SCALE GENOMIC DNA]</scope>
    <source>
        <strain evidence="9 10">S606</strain>
    </source>
</reference>
<gene>
    <name evidence="9" type="ORF">TH606_10955</name>
</gene>
<evidence type="ECO:0000256" key="4">
    <source>
        <dbReference type="ARBA" id="ARBA00022989"/>
    </source>
</evidence>
<evidence type="ECO:0000256" key="3">
    <source>
        <dbReference type="ARBA" id="ARBA00022692"/>
    </source>
</evidence>
<dbReference type="InterPro" id="IPR027417">
    <property type="entry name" value="P-loop_NTPase"/>
</dbReference>
<dbReference type="SUPFAM" id="SSF52540">
    <property type="entry name" value="P-loop containing nucleoside triphosphate hydrolases"/>
    <property type="match status" value="1"/>
</dbReference>
<feature type="compositionally biased region" description="Acidic residues" evidence="6">
    <location>
        <begin position="615"/>
        <end position="636"/>
    </location>
</feature>
<keyword evidence="3 7" id="KW-0812">Transmembrane</keyword>
<keyword evidence="4 7" id="KW-1133">Transmembrane helix</keyword>
<evidence type="ECO:0000256" key="7">
    <source>
        <dbReference type="SAM" id="Phobius"/>
    </source>
</evidence>
<dbReference type="OrthoDB" id="9803543at2"/>
<dbReference type="RefSeq" id="WP_068544006.1">
    <property type="nucleotide sequence ID" value="NZ_LSFI01000089.1"/>
</dbReference>
<dbReference type="PANTHER" id="PTHR37937">
    <property type="entry name" value="CONJUGATIVE TRANSFER: DNA TRANSPORT"/>
    <property type="match status" value="1"/>
</dbReference>
<dbReference type="Gene3D" id="3.40.50.300">
    <property type="entry name" value="P-loop containing nucleotide triphosphate hydrolases"/>
    <property type="match status" value="2"/>
</dbReference>
<evidence type="ECO:0000256" key="1">
    <source>
        <dbReference type="ARBA" id="ARBA00004651"/>
    </source>
</evidence>
<name>A0A177E6Q6_9BACT</name>
<protein>
    <recommendedName>
        <fullName evidence="8">Type IV secretion system coupling protein TraD DNA-binding domain-containing protein</fullName>
    </recommendedName>
</protein>
<feature type="region of interest" description="Disordered" evidence="6">
    <location>
        <begin position="612"/>
        <end position="636"/>
    </location>
</feature>
<accession>A0A177E6Q6</accession>